<sequence length="90" mass="10576">MAAKYKNYLGYDKRDYRCPEKAADANGVDEEDTIEYVEETCEWDEVSLLEFEFLRDKVDEMAVPLLDQHFGMFNVVQLFFAHAIKNKNTI</sequence>
<reference evidence="1" key="1">
    <citation type="journal article" date="2019" name="MBio">
        <title>Virus Genomes from Deep Sea Sediments Expand the Ocean Megavirome and Support Independent Origins of Viral Gigantism.</title>
        <authorList>
            <person name="Backstrom D."/>
            <person name="Yutin N."/>
            <person name="Jorgensen S.L."/>
            <person name="Dharamshi J."/>
            <person name="Homa F."/>
            <person name="Zaremba-Niedwiedzka K."/>
            <person name="Spang A."/>
            <person name="Wolf Y.I."/>
            <person name="Koonin E.V."/>
            <person name="Ettema T.J."/>
        </authorList>
    </citation>
    <scope>NUCLEOTIDE SEQUENCE</scope>
</reference>
<accession>A0A481YQQ5</accession>
<name>A0A481YQQ5_9VIRU</name>
<proteinExistence type="predicted"/>
<dbReference type="EMBL" id="MK500327">
    <property type="protein sequence ID" value="QBK85522.1"/>
    <property type="molecule type" value="Genomic_DNA"/>
</dbReference>
<protein>
    <submittedName>
        <fullName evidence="1">Uncharacterized protein</fullName>
    </submittedName>
</protein>
<organism evidence="1">
    <name type="scientific">Marseillevirus LCMAC101</name>
    <dbReference type="NCBI Taxonomy" id="2506602"/>
    <lineage>
        <taxon>Viruses</taxon>
        <taxon>Varidnaviria</taxon>
        <taxon>Bamfordvirae</taxon>
        <taxon>Nucleocytoviricota</taxon>
        <taxon>Megaviricetes</taxon>
        <taxon>Pimascovirales</taxon>
        <taxon>Pimascovirales incertae sedis</taxon>
        <taxon>Marseilleviridae</taxon>
    </lineage>
</organism>
<evidence type="ECO:0000313" key="1">
    <source>
        <dbReference type="EMBL" id="QBK85522.1"/>
    </source>
</evidence>
<gene>
    <name evidence="1" type="ORF">LCMAC101_01090</name>
</gene>